<dbReference type="EnsemblPlants" id="OGLUM07G24010.1">
    <property type="protein sequence ID" value="OGLUM07G24010.1"/>
    <property type="gene ID" value="OGLUM07G24010"/>
</dbReference>
<dbReference type="Proteomes" id="UP000026961">
    <property type="component" value="Chromosome 7"/>
</dbReference>
<keyword evidence="3" id="KW-1185">Reference proteome</keyword>
<organism evidence="2">
    <name type="scientific">Oryza glumipatula</name>
    <dbReference type="NCBI Taxonomy" id="40148"/>
    <lineage>
        <taxon>Eukaryota</taxon>
        <taxon>Viridiplantae</taxon>
        <taxon>Streptophyta</taxon>
        <taxon>Embryophyta</taxon>
        <taxon>Tracheophyta</taxon>
        <taxon>Spermatophyta</taxon>
        <taxon>Magnoliopsida</taxon>
        <taxon>Liliopsida</taxon>
        <taxon>Poales</taxon>
        <taxon>Poaceae</taxon>
        <taxon>BOP clade</taxon>
        <taxon>Oryzoideae</taxon>
        <taxon>Oryzeae</taxon>
        <taxon>Oryzinae</taxon>
        <taxon>Oryza</taxon>
    </lineage>
</organism>
<evidence type="ECO:0000256" key="1">
    <source>
        <dbReference type="SAM" id="Phobius"/>
    </source>
</evidence>
<dbReference type="AlphaFoldDB" id="A0A0E0AND5"/>
<dbReference type="HOGENOM" id="CLU_1878670_0_0_1"/>
<proteinExistence type="predicted"/>
<keyword evidence="1" id="KW-0472">Membrane</keyword>
<reference evidence="2" key="1">
    <citation type="submission" date="2015-04" db="UniProtKB">
        <authorList>
            <consortium name="EnsemblPlants"/>
        </authorList>
    </citation>
    <scope>IDENTIFICATION</scope>
</reference>
<accession>A0A0E0AND5</accession>
<sequence length="136" mass="14206">MPLSSLSLSPARRLDLAWPWPPLGVLPVPWPPPGVLPTLLPFSARRGSMLWMGGVLAAPSLPVLSLLRRRRRRLEGEAVGVGCGSRDFFAGGSGGSSMASTPAVFPQWVVGCVELGGGGSSSLAAMGEFTCRSPKH</sequence>
<keyword evidence="1" id="KW-1133">Transmembrane helix</keyword>
<protein>
    <submittedName>
        <fullName evidence="2">Uncharacterized protein</fullName>
    </submittedName>
</protein>
<reference evidence="2" key="2">
    <citation type="submission" date="2018-05" db="EMBL/GenBank/DDBJ databases">
        <title>OgluRS3 (Oryza glumaepatula Reference Sequence Version 3).</title>
        <authorList>
            <person name="Zhang J."/>
            <person name="Kudrna D."/>
            <person name="Lee S."/>
            <person name="Talag J."/>
            <person name="Welchert J."/>
            <person name="Wing R.A."/>
        </authorList>
    </citation>
    <scope>NUCLEOTIDE SEQUENCE [LARGE SCALE GENOMIC DNA]</scope>
</reference>
<feature type="transmembrane region" description="Helical" evidence="1">
    <location>
        <begin position="49"/>
        <end position="67"/>
    </location>
</feature>
<keyword evidence="1" id="KW-0812">Transmembrane</keyword>
<name>A0A0E0AND5_9ORYZ</name>
<dbReference type="Gramene" id="OGLUM07G24010.1">
    <property type="protein sequence ID" value="OGLUM07G24010.1"/>
    <property type="gene ID" value="OGLUM07G24010"/>
</dbReference>
<evidence type="ECO:0000313" key="3">
    <source>
        <dbReference type="Proteomes" id="UP000026961"/>
    </source>
</evidence>
<evidence type="ECO:0000313" key="2">
    <source>
        <dbReference type="EnsemblPlants" id="OGLUM07G24010.1"/>
    </source>
</evidence>